<gene>
    <name evidence="2" type="ORF">IC620_15155</name>
</gene>
<evidence type="ECO:0000313" key="2">
    <source>
        <dbReference type="EMBL" id="MBD1373683.1"/>
    </source>
</evidence>
<accession>A0A926NI34</accession>
<feature type="coiled-coil region" evidence="1">
    <location>
        <begin position="71"/>
        <end position="108"/>
    </location>
</feature>
<keyword evidence="3" id="KW-1185">Reference proteome</keyword>
<protein>
    <submittedName>
        <fullName evidence="2">Uncharacterized protein</fullName>
    </submittedName>
</protein>
<reference evidence="2" key="1">
    <citation type="submission" date="2020-09" db="EMBL/GenBank/DDBJ databases">
        <title>A novel bacterium of genus Hazenella, isolated from South China Sea.</title>
        <authorList>
            <person name="Huang H."/>
            <person name="Mo K."/>
            <person name="Hu Y."/>
        </authorList>
    </citation>
    <scope>NUCLEOTIDE SEQUENCE</scope>
    <source>
        <strain evidence="2">IB182357</strain>
    </source>
</reference>
<sequence length="125" mass="13916">MRARNYSQIGWKPELALDGFFFGISLGNVSTVYAGVRGGGALLRSEGVMRAGATARSKMGIKSPLKYMNIQQKYVTEVKELINVAKKLKAEEKEVEEIARTVHQMRRDIGVKFKNRTSPEALKGI</sequence>
<dbReference type="EMBL" id="JACXAH010000033">
    <property type="protein sequence ID" value="MBD1373683.1"/>
    <property type="molecule type" value="Genomic_DNA"/>
</dbReference>
<dbReference type="Proteomes" id="UP000661691">
    <property type="component" value="Unassembled WGS sequence"/>
</dbReference>
<dbReference type="AlphaFoldDB" id="A0A926NI34"/>
<evidence type="ECO:0000256" key="1">
    <source>
        <dbReference type="SAM" id="Coils"/>
    </source>
</evidence>
<evidence type="ECO:0000313" key="3">
    <source>
        <dbReference type="Proteomes" id="UP000661691"/>
    </source>
</evidence>
<organism evidence="2 3">
    <name type="scientific">Polycladospora coralii</name>
    <dbReference type="NCBI Taxonomy" id="2771432"/>
    <lineage>
        <taxon>Bacteria</taxon>
        <taxon>Bacillati</taxon>
        <taxon>Bacillota</taxon>
        <taxon>Bacilli</taxon>
        <taxon>Bacillales</taxon>
        <taxon>Thermoactinomycetaceae</taxon>
        <taxon>Polycladospora</taxon>
    </lineage>
</organism>
<dbReference type="RefSeq" id="WP_191142680.1">
    <property type="nucleotide sequence ID" value="NZ_JACXAH010000033.1"/>
</dbReference>
<keyword evidence="1" id="KW-0175">Coiled coil</keyword>
<name>A0A926NI34_9BACL</name>
<comment type="caution">
    <text evidence="2">The sequence shown here is derived from an EMBL/GenBank/DDBJ whole genome shotgun (WGS) entry which is preliminary data.</text>
</comment>
<proteinExistence type="predicted"/>